<evidence type="ECO:0000256" key="9">
    <source>
        <dbReference type="SAM" id="MobiDB-lite"/>
    </source>
</evidence>
<evidence type="ECO:0000256" key="7">
    <source>
        <dbReference type="ARBA" id="ARBA00023264"/>
    </source>
</evidence>
<evidence type="ECO:0000256" key="4">
    <source>
        <dbReference type="ARBA" id="ARBA00022989"/>
    </source>
</evidence>
<sequence>MATKNIFLYVPNIIGYVRLVLLAISFWFLRTTPLSFLSFYCFSIILDGFDGYAARKLNQVSTFGAWLDVAIDNLSRGMLYAHVFKFGWLISSIEWMVFVCTHTLGKAWKGSSKSSPPVWVQAVMANGFKTPIGAFAILGLHGLPIWFYIERVKLLDETLSPCMQAYVTLCLSAGRLLCFAVESWFIYAHIEDMVASDVEEEQDTKFKEQRAIRIERVLKREVIAKPRSRSAPRRVPLRHVGSTMIEEQRERRSDSSSPVRRRRRIRVSPNRNRRPNDDSPTQVRERSRSPNDQESRQNSQIGQNEVEIEKNKGEISRDMTMIREVPSVGGGIENSNLIQNGSEETLIDPSEN</sequence>
<evidence type="ECO:0000256" key="1">
    <source>
        <dbReference type="ARBA" id="ARBA00004141"/>
    </source>
</evidence>
<gene>
    <name evidence="12" type="primary">LOC116290484</name>
</gene>
<comment type="subcellular location">
    <subcellularLocation>
        <location evidence="1">Membrane</location>
        <topology evidence="1">Multi-pass membrane protein</topology>
    </subcellularLocation>
</comment>
<feature type="compositionally biased region" description="Basic and acidic residues" evidence="9">
    <location>
        <begin position="283"/>
        <end position="295"/>
    </location>
</feature>
<dbReference type="GO" id="GO:0008654">
    <property type="term" value="P:phospholipid biosynthetic process"/>
    <property type="evidence" value="ECO:0007669"/>
    <property type="project" value="InterPro"/>
</dbReference>
<keyword evidence="2 8" id="KW-0808">Transferase</keyword>
<name>A0A6P8HL94_ACTTE</name>
<dbReference type="PROSITE" id="PS00379">
    <property type="entry name" value="CDP_ALCOHOL_P_TRANSF"/>
    <property type="match status" value="1"/>
</dbReference>
<dbReference type="InParanoid" id="A0A6P8HL94"/>
<dbReference type="Proteomes" id="UP000515163">
    <property type="component" value="Unplaced"/>
</dbReference>
<evidence type="ECO:0000256" key="8">
    <source>
        <dbReference type="RuleBase" id="RU003750"/>
    </source>
</evidence>
<dbReference type="GO" id="GO:0016780">
    <property type="term" value="F:phosphotransferase activity, for other substituted phosphate groups"/>
    <property type="evidence" value="ECO:0007669"/>
    <property type="project" value="InterPro"/>
</dbReference>
<dbReference type="InterPro" id="IPR043130">
    <property type="entry name" value="CDP-OH_PTrfase_TM_dom"/>
</dbReference>
<comment type="similarity">
    <text evidence="8">Belongs to the CDP-alcohol phosphatidyltransferase class-I family.</text>
</comment>
<dbReference type="PANTHER" id="PTHR15362">
    <property type="entry name" value="PHOSPHATIDYLINOSITOL SYNTHASE"/>
    <property type="match status" value="1"/>
</dbReference>
<evidence type="ECO:0000313" key="11">
    <source>
        <dbReference type="Proteomes" id="UP000515163"/>
    </source>
</evidence>
<dbReference type="OrthoDB" id="10251079at2759"/>
<keyword evidence="4 10" id="KW-1133">Transmembrane helix</keyword>
<feature type="transmembrane region" description="Helical" evidence="10">
    <location>
        <begin position="6"/>
        <end position="29"/>
    </location>
</feature>
<reference evidence="12" key="1">
    <citation type="submission" date="2025-08" db="UniProtKB">
        <authorList>
            <consortium name="RefSeq"/>
        </authorList>
    </citation>
    <scope>IDENTIFICATION</scope>
    <source>
        <tissue evidence="12">Tentacle</tissue>
    </source>
</reference>
<evidence type="ECO:0000256" key="10">
    <source>
        <dbReference type="SAM" id="Phobius"/>
    </source>
</evidence>
<dbReference type="RefSeq" id="XP_031553385.1">
    <property type="nucleotide sequence ID" value="XM_031697525.1"/>
</dbReference>
<dbReference type="Gene3D" id="1.20.120.1760">
    <property type="match status" value="1"/>
</dbReference>
<feature type="region of interest" description="Disordered" evidence="9">
    <location>
        <begin position="228"/>
        <end position="352"/>
    </location>
</feature>
<proteinExistence type="inferred from homology"/>
<evidence type="ECO:0000256" key="6">
    <source>
        <dbReference type="ARBA" id="ARBA00023136"/>
    </source>
</evidence>
<organism evidence="11 12">
    <name type="scientific">Actinia tenebrosa</name>
    <name type="common">Australian red waratah sea anemone</name>
    <dbReference type="NCBI Taxonomy" id="6105"/>
    <lineage>
        <taxon>Eukaryota</taxon>
        <taxon>Metazoa</taxon>
        <taxon>Cnidaria</taxon>
        <taxon>Anthozoa</taxon>
        <taxon>Hexacorallia</taxon>
        <taxon>Actiniaria</taxon>
        <taxon>Actiniidae</taxon>
        <taxon>Actinia</taxon>
    </lineage>
</organism>
<dbReference type="PANTHER" id="PTHR15362:SF13">
    <property type="entry name" value="SI:CH1073-145M9.1"/>
    <property type="match status" value="1"/>
</dbReference>
<dbReference type="GeneID" id="116290484"/>
<feature type="compositionally biased region" description="Polar residues" evidence="9">
    <location>
        <begin position="333"/>
        <end position="343"/>
    </location>
</feature>
<evidence type="ECO:0000313" key="12">
    <source>
        <dbReference type="RefSeq" id="XP_031553385.1"/>
    </source>
</evidence>
<protein>
    <submittedName>
        <fullName evidence="12">Uncharacterized protein LOC116290484</fullName>
    </submittedName>
</protein>
<dbReference type="GO" id="GO:0016020">
    <property type="term" value="C:membrane"/>
    <property type="evidence" value="ECO:0007669"/>
    <property type="project" value="UniProtKB-SubCell"/>
</dbReference>
<keyword evidence="6 10" id="KW-0472">Membrane</keyword>
<accession>A0A6P8HL94</accession>
<dbReference type="Pfam" id="PF01066">
    <property type="entry name" value="CDP-OH_P_transf"/>
    <property type="match status" value="1"/>
</dbReference>
<evidence type="ECO:0000256" key="5">
    <source>
        <dbReference type="ARBA" id="ARBA00023098"/>
    </source>
</evidence>
<dbReference type="InterPro" id="IPR000462">
    <property type="entry name" value="CDP-OH_P_trans"/>
</dbReference>
<evidence type="ECO:0000256" key="2">
    <source>
        <dbReference type="ARBA" id="ARBA00022679"/>
    </source>
</evidence>
<keyword evidence="11" id="KW-1185">Reference proteome</keyword>
<dbReference type="AlphaFoldDB" id="A0A6P8HL94"/>
<dbReference type="KEGG" id="aten:116290484"/>
<evidence type="ECO:0000256" key="3">
    <source>
        <dbReference type="ARBA" id="ARBA00022692"/>
    </source>
</evidence>
<keyword evidence="3 10" id="KW-0812">Transmembrane</keyword>
<feature type="compositionally biased region" description="Basic residues" evidence="9">
    <location>
        <begin position="228"/>
        <end position="237"/>
    </location>
</feature>
<feature type="compositionally biased region" description="Basic and acidic residues" evidence="9">
    <location>
        <begin position="307"/>
        <end position="321"/>
    </location>
</feature>
<keyword evidence="7" id="KW-1208">Phospholipid metabolism</keyword>
<keyword evidence="5" id="KW-0443">Lipid metabolism</keyword>
<dbReference type="InterPro" id="IPR048254">
    <property type="entry name" value="CDP_ALCOHOL_P_TRANSF_CS"/>
</dbReference>